<dbReference type="PANTHER" id="PTHR47706">
    <property type="entry name" value="NMRA-LIKE FAMILY PROTEIN"/>
    <property type="match status" value="1"/>
</dbReference>
<name>A0A9W8G984_9FUNG</name>
<dbReference type="InterPro" id="IPR008030">
    <property type="entry name" value="NmrA-like"/>
</dbReference>
<dbReference type="InterPro" id="IPR045312">
    <property type="entry name" value="PCBER-like"/>
</dbReference>
<sequence>MSSVAKPQPTYKNIALVGGSGNLAAHIIEAFKQAGSEFNVTILTRHESIDKARKAIEGYSQFDIKGVDYTDKHSIVQALVGQEVAISLLAYAAFAYQPTIIEAAIEADVKWFIPSEFGVDVERHPNKTLPMFAQKLRARELLESQSKLAYTYILVGEFADVFVLPLFGIDFEKRTVNIPGKGTVPITFTSQSDIGKYTVAVLRRLPQFKNKSVLFGSFIASYDDWIAEIEQATGAKFTVIHEPLEELESRVSSYIRDKSTAYQLHAISDQIRFANGSGTVLLGPDINTYDSASFNEVVPETLHEVATRVIPK</sequence>
<dbReference type="Gene3D" id="3.90.25.10">
    <property type="entry name" value="UDP-galactose 4-epimerase, domain 1"/>
    <property type="match status" value="1"/>
</dbReference>
<accession>A0A9W8G984</accession>
<gene>
    <name evidence="4" type="ORF">GGI25_002277</name>
</gene>
<keyword evidence="2" id="KW-0560">Oxidoreductase</keyword>
<dbReference type="Gene3D" id="3.40.50.720">
    <property type="entry name" value="NAD(P)-binding Rossmann-like Domain"/>
    <property type="match status" value="1"/>
</dbReference>
<dbReference type="AlphaFoldDB" id="A0A9W8G984"/>
<dbReference type="CDD" id="cd05259">
    <property type="entry name" value="PCBER_SDR_a"/>
    <property type="match status" value="1"/>
</dbReference>
<feature type="domain" description="NmrA-like" evidence="3">
    <location>
        <begin position="12"/>
        <end position="248"/>
    </location>
</feature>
<dbReference type="OrthoDB" id="9974981at2759"/>
<reference evidence="4" key="1">
    <citation type="submission" date="2022-07" db="EMBL/GenBank/DDBJ databases">
        <title>Phylogenomic reconstructions and comparative analyses of Kickxellomycotina fungi.</title>
        <authorList>
            <person name="Reynolds N.K."/>
            <person name="Stajich J.E."/>
            <person name="Barry K."/>
            <person name="Grigoriev I.V."/>
            <person name="Crous P."/>
            <person name="Smith M.E."/>
        </authorList>
    </citation>
    <scope>NUCLEOTIDE SEQUENCE</scope>
    <source>
        <strain evidence="4">NRRL 3115</strain>
    </source>
</reference>
<evidence type="ECO:0000256" key="1">
    <source>
        <dbReference type="ARBA" id="ARBA00022857"/>
    </source>
</evidence>
<dbReference type="Proteomes" id="UP001151518">
    <property type="component" value="Unassembled WGS sequence"/>
</dbReference>
<dbReference type="Pfam" id="PF05368">
    <property type="entry name" value="NmrA"/>
    <property type="match status" value="1"/>
</dbReference>
<organism evidence="4 5">
    <name type="scientific">Coemansia spiralis</name>
    <dbReference type="NCBI Taxonomy" id="417178"/>
    <lineage>
        <taxon>Eukaryota</taxon>
        <taxon>Fungi</taxon>
        <taxon>Fungi incertae sedis</taxon>
        <taxon>Zoopagomycota</taxon>
        <taxon>Kickxellomycotina</taxon>
        <taxon>Kickxellomycetes</taxon>
        <taxon>Kickxellales</taxon>
        <taxon>Kickxellaceae</taxon>
        <taxon>Coemansia</taxon>
    </lineage>
</organism>
<evidence type="ECO:0000313" key="5">
    <source>
        <dbReference type="Proteomes" id="UP001151518"/>
    </source>
</evidence>
<proteinExistence type="predicted"/>
<dbReference type="SUPFAM" id="SSF51735">
    <property type="entry name" value="NAD(P)-binding Rossmann-fold domains"/>
    <property type="match status" value="1"/>
</dbReference>
<dbReference type="InterPro" id="IPR051609">
    <property type="entry name" value="NmrA/Isoflavone_reductase-like"/>
</dbReference>
<evidence type="ECO:0000313" key="4">
    <source>
        <dbReference type="EMBL" id="KAJ2678483.1"/>
    </source>
</evidence>
<keyword evidence="1" id="KW-0521">NADP</keyword>
<evidence type="ECO:0000259" key="3">
    <source>
        <dbReference type="Pfam" id="PF05368"/>
    </source>
</evidence>
<evidence type="ECO:0000256" key="2">
    <source>
        <dbReference type="ARBA" id="ARBA00023002"/>
    </source>
</evidence>
<dbReference type="GO" id="GO:0016491">
    <property type="term" value="F:oxidoreductase activity"/>
    <property type="evidence" value="ECO:0007669"/>
    <property type="project" value="UniProtKB-KW"/>
</dbReference>
<dbReference type="EMBL" id="JANBTW010000020">
    <property type="protein sequence ID" value="KAJ2678483.1"/>
    <property type="molecule type" value="Genomic_DNA"/>
</dbReference>
<comment type="caution">
    <text evidence="4">The sequence shown here is derived from an EMBL/GenBank/DDBJ whole genome shotgun (WGS) entry which is preliminary data.</text>
</comment>
<dbReference type="InterPro" id="IPR036291">
    <property type="entry name" value="NAD(P)-bd_dom_sf"/>
</dbReference>
<protein>
    <recommendedName>
        <fullName evidence="3">NmrA-like domain-containing protein</fullName>
    </recommendedName>
</protein>
<dbReference type="PANTHER" id="PTHR47706:SF9">
    <property type="entry name" value="NMRA-LIKE DOMAIN-CONTAINING PROTEIN-RELATED"/>
    <property type="match status" value="1"/>
</dbReference>